<dbReference type="RefSeq" id="WP_104415493.1">
    <property type="nucleotide sequence ID" value="NZ_PTIT01000005.1"/>
</dbReference>
<keyword evidence="3" id="KW-0732">Signal</keyword>
<evidence type="ECO:0000313" key="5">
    <source>
        <dbReference type="EMBL" id="PPK52579.1"/>
    </source>
</evidence>
<dbReference type="Proteomes" id="UP000239446">
    <property type="component" value="Unassembled WGS sequence"/>
</dbReference>
<protein>
    <submittedName>
        <fullName evidence="6">NitT/TauT family transport system substrate-binding protein</fullName>
    </submittedName>
</protein>
<evidence type="ECO:0000259" key="4">
    <source>
        <dbReference type="Pfam" id="PF09084"/>
    </source>
</evidence>
<comment type="subcellular location">
    <subcellularLocation>
        <location evidence="1">Periplasm</location>
    </subcellularLocation>
</comment>
<reference evidence="5 8" key="1">
    <citation type="submission" date="2018-02" db="EMBL/GenBank/DDBJ databases">
        <title>Deep subsurface shale carbon reservoir microbial communities from Ohio and West Virginia, USA.</title>
        <authorList>
            <person name="Wrighton K."/>
        </authorList>
    </citation>
    <scope>NUCLEOTIDE SEQUENCE [LARGE SCALE GENOMIC DNA]</scope>
    <source>
        <strain evidence="5 8">UTICA-S1B6</strain>
    </source>
</reference>
<dbReference type="PROSITE" id="PS51257">
    <property type="entry name" value="PROKAR_LIPOPROTEIN"/>
    <property type="match status" value="1"/>
</dbReference>
<evidence type="ECO:0000256" key="3">
    <source>
        <dbReference type="ARBA" id="ARBA00022729"/>
    </source>
</evidence>
<sequence length="318" mass="34657">MHRRHFLQLSLAVAASASLTGCFKKPPLRTGVHPWIGYETLYLANEFDWLPANVQLVKGQSSRDSLNGMLAGELDAAALTLDEALRLQAGGMPVRAVAVADVSVGADVVMARPEINNLSDLAGRSIAVELSSVSGVMLFAMLEEAGLRSDQVSVIDLPANQHLEAWNQGKIDASVCYQPVASRLAQAGAVALFDSSEIPDTIFDLLVVTRKAEEQQPEAVAALVKAHFRGLQHLVRNRHDAVYRIATRHDVPPESVRQAMATVMLPEVSANRRYLAPGGRVETIARRLGKILAREGLIQRMPDLENLPSRDYLPEDFS</sequence>
<dbReference type="AlphaFoldDB" id="A0A2S6G8L0"/>
<feature type="domain" description="SsuA/THI5-like" evidence="4">
    <location>
        <begin position="53"/>
        <end position="237"/>
    </location>
</feature>
<dbReference type="EMBL" id="PTIU01000005">
    <property type="protein sequence ID" value="PPK55552.1"/>
    <property type="molecule type" value="Genomic_DNA"/>
</dbReference>
<dbReference type="SUPFAM" id="SSF53850">
    <property type="entry name" value="Periplasmic binding protein-like II"/>
    <property type="match status" value="1"/>
</dbReference>
<gene>
    <name evidence="6" type="ORF">B0H24_1005133</name>
    <name evidence="5" type="ORF">BY455_105132</name>
</gene>
<accession>A0A2S6G8L0</accession>
<organism evidence="6 7">
    <name type="scientific">Marinobacter persicus</name>
    <dbReference type="NCBI Taxonomy" id="930118"/>
    <lineage>
        <taxon>Bacteria</taxon>
        <taxon>Pseudomonadati</taxon>
        <taxon>Pseudomonadota</taxon>
        <taxon>Gammaproteobacteria</taxon>
        <taxon>Pseudomonadales</taxon>
        <taxon>Marinobacteraceae</taxon>
        <taxon>Marinobacter</taxon>
    </lineage>
</organism>
<dbReference type="EMBL" id="PTIT01000005">
    <property type="protein sequence ID" value="PPK52579.1"/>
    <property type="molecule type" value="Genomic_DNA"/>
</dbReference>
<dbReference type="InterPro" id="IPR015168">
    <property type="entry name" value="SsuA/THI5"/>
</dbReference>
<dbReference type="PANTHER" id="PTHR30024:SF47">
    <property type="entry name" value="TAURINE-BINDING PERIPLASMIC PROTEIN"/>
    <property type="match status" value="1"/>
</dbReference>
<name>A0A2S6G8L0_9GAMM</name>
<evidence type="ECO:0000256" key="1">
    <source>
        <dbReference type="ARBA" id="ARBA00004418"/>
    </source>
</evidence>
<dbReference type="Gene3D" id="3.40.190.10">
    <property type="entry name" value="Periplasmic binding protein-like II"/>
    <property type="match status" value="2"/>
</dbReference>
<dbReference type="GO" id="GO:0042597">
    <property type="term" value="C:periplasmic space"/>
    <property type="evidence" value="ECO:0007669"/>
    <property type="project" value="UniProtKB-SubCell"/>
</dbReference>
<evidence type="ECO:0000313" key="8">
    <source>
        <dbReference type="Proteomes" id="UP000239648"/>
    </source>
</evidence>
<dbReference type="Pfam" id="PF09084">
    <property type="entry name" value="NMT1"/>
    <property type="match status" value="1"/>
</dbReference>
<comment type="similarity">
    <text evidence="2">Belongs to the bacterial solute-binding protein SsuA/TauA family.</text>
</comment>
<evidence type="ECO:0000313" key="6">
    <source>
        <dbReference type="EMBL" id="PPK55552.1"/>
    </source>
</evidence>
<proteinExistence type="inferred from homology"/>
<evidence type="ECO:0000256" key="2">
    <source>
        <dbReference type="ARBA" id="ARBA00010742"/>
    </source>
</evidence>
<dbReference type="OrthoDB" id="5292144at2"/>
<comment type="caution">
    <text evidence="6">The sequence shown here is derived from an EMBL/GenBank/DDBJ whole genome shotgun (WGS) entry which is preliminary data.</text>
</comment>
<keyword evidence="8" id="KW-1185">Reference proteome</keyword>
<dbReference type="PANTHER" id="PTHR30024">
    <property type="entry name" value="ALIPHATIC SULFONATES-BINDING PROTEIN-RELATED"/>
    <property type="match status" value="1"/>
</dbReference>
<reference evidence="6 7" key="2">
    <citation type="submission" date="2018-02" db="EMBL/GenBank/DDBJ databases">
        <title>Subsurface microbial communities from deep shales in Ohio and West Virginia, USA.</title>
        <authorList>
            <person name="Wrighton K."/>
        </authorList>
    </citation>
    <scope>NUCLEOTIDE SEQUENCE [LARGE SCALE GENOMIC DNA]</scope>
    <source>
        <strain evidence="6 7">UTICA-S1B9</strain>
    </source>
</reference>
<dbReference type="Proteomes" id="UP000239648">
    <property type="component" value="Unassembled WGS sequence"/>
</dbReference>
<evidence type="ECO:0000313" key="7">
    <source>
        <dbReference type="Proteomes" id="UP000239446"/>
    </source>
</evidence>